<proteinExistence type="inferred from homology"/>
<evidence type="ECO:0000256" key="3">
    <source>
        <dbReference type="ARBA" id="ARBA00022602"/>
    </source>
</evidence>
<dbReference type="OrthoDB" id="24893at2759"/>
<keyword evidence="4 12" id="KW-0808">Transferase</keyword>
<evidence type="ECO:0000256" key="4">
    <source>
        <dbReference type="ARBA" id="ARBA00022679"/>
    </source>
</evidence>
<gene>
    <name evidence="12" type="ORF">EPH_0000800</name>
</gene>
<evidence type="ECO:0000256" key="9">
    <source>
        <dbReference type="ARBA" id="ARBA00032766"/>
    </source>
</evidence>
<dbReference type="PANTHER" id="PTHR11774">
    <property type="entry name" value="GERANYLGERANYL TRANSFERASE TYPE BETA SUBUNIT"/>
    <property type="match status" value="1"/>
</dbReference>
<dbReference type="AlphaFoldDB" id="U6H1C5"/>
<feature type="region of interest" description="Disordered" evidence="10">
    <location>
        <begin position="593"/>
        <end position="617"/>
    </location>
</feature>
<feature type="compositionally biased region" description="Polar residues" evidence="10">
    <location>
        <begin position="165"/>
        <end position="179"/>
    </location>
</feature>
<organism evidence="12 13">
    <name type="scientific">Eimeria praecox</name>
    <dbReference type="NCBI Taxonomy" id="51316"/>
    <lineage>
        <taxon>Eukaryota</taxon>
        <taxon>Sar</taxon>
        <taxon>Alveolata</taxon>
        <taxon>Apicomplexa</taxon>
        <taxon>Conoidasida</taxon>
        <taxon>Coccidia</taxon>
        <taxon>Eucoccidiorida</taxon>
        <taxon>Eimeriorina</taxon>
        <taxon>Eimeriidae</taxon>
        <taxon>Eimeria</taxon>
    </lineage>
</organism>
<evidence type="ECO:0000256" key="7">
    <source>
        <dbReference type="ARBA" id="ARBA00022833"/>
    </source>
</evidence>
<feature type="domain" description="Prenyltransferase alpha-alpha toroid" evidence="11">
    <location>
        <begin position="377"/>
        <end position="597"/>
    </location>
</feature>
<evidence type="ECO:0000256" key="5">
    <source>
        <dbReference type="ARBA" id="ARBA00022723"/>
    </source>
</evidence>
<dbReference type="GO" id="GO:0008318">
    <property type="term" value="F:protein prenyltransferase activity"/>
    <property type="evidence" value="ECO:0007669"/>
    <property type="project" value="InterPro"/>
</dbReference>
<dbReference type="InterPro" id="IPR008930">
    <property type="entry name" value="Terpenoid_cyclase/PrenylTrfase"/>
</dbReference>
<evidence type="ECO:0000256" key="6">
    <source>
        <dbReference type="ARBA" id="ARBA00022737"/>
    </source>
</evidence>
<keyword evidence="13" id="KW-1185">Reference proteome</keyword>
<keyword evidence="7" id="KW-0862">Zinc</keyword>
<protein>
    <recommendedName>
        <fullName evidence="8">Geranylgeranyl transferase type II subunit beta</fullName>
    </recommendedName>
    <alternativeName>
        <fullName evidence="9">Type II protein geranyl-geranyltransferase subunit beta</fullName>
    </alternativeName>
</protein>
<comment type="cofactor">
    <cofactor evidence="1">
        <name>Zn(2+)</name>
        <dbReference type="ChEBI" id="CHEBI:29105"/>
    </cofactor>
</comment>
<dbReference type="Proteomes" id="UP000018201">
    <property type="component" value="Unassembled WGS sequence"/>
</dbReference>
<evidence type="ECO:0000259" key="11">
    <source>
        <dbReference type="Pfam" id="PF00432"/>
    </source>
</evidence>
<feature type="compositionally biased region" description="Basic and acidic residues" evidence="10">
    <location>
        <begin position="593"/>
        <end position="614"/>
    </location>
</feature>
<evidence type="ECO:0000256" key="1">
    <source>
        <dbReference type="ARBA" id="ARBA00001947"/>
    </source>
</evidence>
<evidence type="ECO:0000313" key="13">
    <source>
        <dbReference type="Proteomes" id="UP000018201"/>
    </source>
</evidence>
<dbReference type="VEuPathDB" id="ToxoDB:EPH_0000800"/>
<name>U6H1C5_9EIME</name>
<accession>U6H1C5</accession>
<dbReference type="PANTHER" id="PTHR11774:SF11">
    <property type="entry name" value="GERANYLGERANYL TRANSFERASE TYPE-2 SUBUNIT BETA"/>
    <property type="match status" value="1"/>
</dbReference>
<dbReference type="EMBL" id="HG695046">
    <property type="protein sequence ID" value="CDI86260.1"/>
    <property type="molecule type" value="Genomic_DNA"/>
</dbReference>
<feature type="region of interest" description="Disordered" evidence="10">
    <location>
        <begin position="151"/>
        <end position="180"/>
    </location>
</feature>
<dbReference type="GO" id="GO:0046872">
    <property type="term" value="F:metal ion binding"/>
    <property type="evidence" value="ECO:0007669"/>
    <property type="project" value="UniProtKB-KW"/>
</dbReference>
<feature type="domain" description="Prenyltransferase alpha-alpha toroid" evidence="11">
    <location>
        <begin position="187"/>
        <end position="346"/>
    </location>
</feature>
<feature type="region of interest" description="Disordered" evidence="10">
    <location>
        <begin position="345"/>
        <end position="367"/>
    </location>
</feature>
<dbReference type="InterPro" id="IPR001330">
    <property type="entry name" value="Prenyltrans"/>
</dbReference>
<keyword evidence="3" id="KW-0637">Prenyltransferase</keyword>
<evidence type="ECO:0000256" key="8">
    <source>
        <dbReference type="ARBA" id="ARBA00030816"/>
    </source>
</evidence>
<dbReference type="InterPro" id="IPR045089">
    <property type="entry name" value="PGGT1B-like"/>
</dbReference>
<evidence type="ECO:0000313" key="12">
    <source>
        <dbReference type="EMBL" id="CDI86260.1"/>
    </source>
</evidence>
<comment type="similarity">
    <text evidence="2">Belongs to the protein prenyltransferase subunit beta family.</text>
</comment>
<dbReference type="Pfam" id="PF00432">
    <property type="entry name" value="Prenyltrans"/>
    <property type="match status" value="2"/>
</dbReference>
<keyword evidence="5" id="KW-0479">Metal-binding</keyword>
<sequence>MEVESKGEGRIPSVVPELWRLDVMAHRLYIQRQLERGLRVFCQSSCAEETPSTSSGGAPAGAVLVPFMEQQQQQQSLLSGVYWTLCCLALLQPRAAVSLPSQAEQHQEKTLLSLPLNVKEDLISKVILPCLRRSQCSGWVSAAPEVESAADPAKQGAKFGKSKTVEASSQRPVPTSPGNAASAAAGSCTHCSLSAVGFSSHLGEDATATALSTCSGLQALALLGALHVLPEGVLQQLRRFVLSLQRREDGAFANTLHPSHNSSWCSSCSLPLAGAAVTTAAPASAKEEWESEGDVRCTFCCLLSLKLIHAAVKAHRKHNAAPSLSQEGAMAANAFSRATPAESAAGEPVVCQEGPTKPNRSSVQPSEKPIYGASWEAFLQDPLAGVRVDATVSWLLSLLGPDGGVGVSPGAEPHAGAAFCFAGCLSLLGRRDAVGTEEARRLERQDKLTWLRERQLPEGSLQGRPGKKGDSCYTFWVTAALLLLGKAPLKVLKSSALAASVAAAQHPSGGISRAPAFFSSAARKCCMTTASSVGYTEPTKVSNGDNRNGICSSMKMLSMGPLDSAEEQLQCPDPFHTFFALAGLALLAHSGDAEAMEREQQQRQPHEEGQEQHTHQHVRWQTTCTQLLQPLDPETALPLHLANSL</sequence>
<reference evidence="12" key="1">
    <citation type="submission" date="2013-10" db="EMBL/GenBank/DDBJ databases">
        <title>Genomic analysis of the causative agents of coccidiosis in chickens.</title>
        <authorList>
            <person name="Reid A.J."/>
            <person name="Blake D."/>
            <person name="Billington K."/>
            <person name="Browne H."/>
            <person name="Dunn M."/>
            <person name="Hung S."/>
            <person name="Kawahara F."/>
            <person name="Miranda-Saavedra D."/>
            <person name="Mourier T."/>
            <person name="Nagra H."/>
            <person name="Otto T.D."/>
            <person name="Rawlings N."/>
            <person name="Sanchez A."/>
            <person name="Sanders M."/>
            <person name="Subramaniam C."/>
            <person name="Tay Y."/>
            <person name="Dear P."/>
            <person name="Doerig C."/>
            <person name="Gruber A."/>
            <person name="Parkinson J."/>
            <person name="Shirley M."/>
            <person name="Wan K.L."/>
            <person name="Berriman M."/>
            <person name="Tomley F."/>
            <person name="Pain A."/>
        </authorList>
    </citation>
    <scope>NUCLEOTIDE SEQUENCE [LARGE SCALE GENOMIC DNA]</scope>
    <source>
        <strain evidence="12">Houghton</strain>
    </source>
</reference>
<dbReference type="SUPFAM" id="SSF48239">
    <property type="entry name" value="Terpenoid cyclases/Protein prenyltransferases"/>
    <property type="match status" value="2"/>
</dbReference>
<reference evidence="12" key="2">
    <citation type="submission" date="2013-10" db="EMBL/GenBank/DDBJ databases">
        <authorList>
            <person name="Aslett M."/>
        </authorList>
    </citation>
    <scope>NUCLEOTIDE SEQUENCE [LARGE SCALE GENOMIC DNA]</scope>
    <source>
        <strain evidence="12">Houghton</strain>
    </source>
</reference>
<dbReference type="Gene3D" id="1.50.10.20">
    <property type="match status" value="3"/>
</dbReference>
<evidence type="ECO:0000256" key="10">
    <source>
        <dbReference type="SAM" id="MobiDB-lite"/>
    </source>
</evidence>
<keyword evidence="6" id="KW-0677">Repeat</keyword>
<evidence type="ECO:0000256" key="2">
    <source>
        <dbReference type="ARBA" id="ARBA00010497"/>
    </source>
</evidence>